<feature type="domain" description="Four-carbon acid sugar kinase N-terminal" evidence="7">
    <location>
        <begin position="11"/>
        <end position="229"/>
    </location>
</feature>
<evidence type="ECO:0000313" key="10">
    <source>
        <dbReference type="Proteomes" id="UP001206924"/>
    </source>
</evidence>
<gene>
    <name evidence="9" type="ORF">NNX28_12505</name>
</gene>
<reference evidence="9 10" key="1">
    <citation type="submission" date="2022-07" db="EMBL/GenBank/DDBJ databases">
        <title>Novel species in genus Arthrobacter.</title>
        <authorList>
            <person name="Liu Y."/>
        </authorList>
    </citation>
    <scope>NUCLEOTIDE SEQUENCE [LARGE SCALE GENOMIC DNA]</scope>
    <source>
        <strain evidence="10">zg-Y859</strain>
    </source>
</reference>
<evidence type="ECO:0000256" key="2">
    <source>
        <dbReference type="ARBA" id="ARBA00022679"/>
    </source>
</evidence>
<dbReference type="Gene3D" id="3.40.980.20">
    <property type="entry name" value="Four-carbon acid sugar kinase, nucleotide binding domain"/>
    <property type="match status" value="1"/>
</dbReference>
<keyword evidence="5" id="KW-0067">ATP-binding</keyword>
<dbReference type="GO" id="GO:0016301">
    <property type="term" value="F:kinase activity"/>
    <property type="evidence" value="ECO:0007669"/>
    <property type="project" value="UniProtKB-KW"/>
</dbReference>
<organism evidence="9 10">
    <name type="scientific">Arthrobacter jinronghuae</name>
    <dbReference type="NCBI Taxonomy" id="2964609"/>
    <lineage>
        <taxon>Bacteria</taxon>
        <taxon>Bacillati</taxon>
        <taxon>Actinomycetota</taxon>
        <taxon>Actinomycetes</taxon>
        <taxon>Micrococcales</taxon>
        <taxon>Micrococcaceae</taxon>
        <taxon>Arthrobacter</taxon>
    </lineage>
</organism>
<evidence type="ECO:0000256" key="3">
    <source>
        <dbReference type="ARBA" id="ARBA00022741"/>
    </source>
</evidence>
<dbReference type="RefSeq" id="WP_255865962.1">
    <property type="nucleotide sequence ID" value="NZ_CP104263.1"/>
</dbReference>
<evidence type="ECO:0000259" key="8">
    <source>
        <dbReference type="Pfam" id="PF17042"/>
    </source>
</evidence>
<accession>A0ABT1NVX8</accession>
<protein>
    <submittedName>
        <fullName evidence="9">Four-carbon acid sugar kinase family protein</fullName>
    </submittedName>
</protein>
<comment type="similarity">
    <text evidence="1">Belongs to the four-carbon acid sugar kinase family.</text>
</comment>
<dbReference type="Pfam" id="PF17042">
    <property type="entry name" value="NBD_C"/>
    <property type="match status" value="1"/>
</dbReference>
<name>A0ABT1NVX8_9MICC</name>
<dbReference type="InterPro" id="IPR037051">
    <property type="entry name" value="4-carb_acid_sugar_kinase_N_sf"/>
</dbReference>
<keyword evidence="6" id="KW-0119">Carbohydrate metabolism</keyword>
<evidence type="ECO:0000259" key="7">
    <source>
        <dbReference type="Pfam" id="PF07005"/>
    </source>
</evidence>
<comment type="caution">
    <text evidence="9">The sequence shown here is derived from an EMBL/GenBank/DDBJ whole genome shotgun (WGS) entry which is preliminary data.</text>
</comment>
<keyword evidence="3" id="KW-0547">Nucleotide-binding</keyword>
<keyword evidence="10" id="KW-1185">Reference proteome</keyword>
<keyword evidence="4 9" id="KW-0418">Kinase</keyword>
<dbReference type="InterPro" id="IPR010737">
    <property type="entry name" value="4-carb_acid_sugar_kinase_N"/>
</dbReference>
<dbReference type="Proteomes" id="UP001206924">
    <property type="component" value="Unassembled WGS sequence"/>
</dbReference>
<evidence type="ECO:0000256" key="6">
    <source>
        <dbReference type="ARBA" id="ARBA00023277"/>
    </source>
</evidence>
<sequence>MPAVHSHARLIGIAADDVTGATDSAVQFSRSGWISRLMLDTAQADQLEAGSAVAVSSDARPMEALSAQATTVEAVESLMKRGVDRLYLKIDSTMRGSVADQLKGALAAWRKYHPAGFAVVCPSYPAMGRTMENGTLWVHGLPLTDSPAGRDPVTPVTTNEMAELLPGTRIITLSDTSPVINAGLLKEAAAEGVVAVNAASDAELRVLADAIAAAGPMAVPAGSAGLAAAMSEAWLATSEALEVQPPTQPAKRIVVVVSSVHDVAKAQTAHLRARLAPADLLVLQPDADLFAVWEDLDSWTSGQLAATETLPKVVIILPPEGGPLLQLTGAAVARRVAAVVRRAMGQGNFDALVLVGGDGAHAVLDALGALALRVTGAIQEGIPRGVIEGGSAAGKVVVTKAGGFGEASALLETVNELTKHIALPTEAYS</sequence>
<dbReference type="EMBL" id="JANFLP010000013">
    <property type="protein sequence ID" value="MCQ1950741.1"/>
    <property type="molecule type" value="Genomic_DNA"/>
</dbReference>
<dbReference type="InterPro" id="IPR042213">
    <property type="entry name" value="NBD_C_sf"/>
</dbReference>
<proteinExistence type="inferred from homology"/>
<dbReference type="SUPFAM" id="SSF142764">
    <property type="entry name" value="YgbK-like"/>
    <property type="match status" value="1"/>
</dbReference>
<evidence type="ECO:0000256" key="1">
    <source>
        <dbReference type="ARBA" id="ARBA00005715"/>
    </source>
</evidence>
<evidence type="ECO:0000256" key="4">
    <source>
        <dbReference type="ARBA" id="ARBA00022777"/>
    </source>
</evidence>
<dbReference type="Gene3D" id="3.40.50.10840">
    <property type="entry name" value="Putative sugar-binding, N-terminal domain"/>
    <property type="match status" value="1"/>
</dbReference>
<feature type="domain" description="Four-carbon acid sugar kinase nucleotide binding" evidence="8">
    <location>
        <begin position="254"/>
        <end position="410"/>
    </location>
</feature>
<dbReference type="Pfam" id="PF07005">
    <property type="entry name" value="SBD_N"/>
    <property type="match status" value="1"/>
</dbReference>
<evidence type="ECO:0000313" key="9">
    <source>
        <dbReference type="EMBL" id="MCQ1950741.1"/>
    </source>
</evidence>
<evidence type="ECO:0000256" key="5">
    <source>
        <dbReference type="ARBA" id="ARBA00022840"/>
    </source>
</evidence>
<dbReference type="InterPro" id="IPR031475">
    <property type="entry name" value="NBD_C"/>
</dbReference>
<keyword evidence="2" id="KW-0808">Transferase</keyword>